<evidence type="ECO:0000313" key="4">
    <source>
        <dbReference type="Proteomes" id="UP000176101"/>
    </source>
</evidence>
<dbReference type="PATRIC" id="fig|1075402.3.peg.3053"/>
<gene>
    <name evidence="3" type="ORF">AN216_05305</name>
</gene>
<protein>
    <submittedName>
        <fullName evidence="3">Antitoxin</fullName>
    </submittedName>
</protein>
<dbReference type="OrthoDB" id="73061at2"/>
<accession>A0A1E7KLL9</accession>
<dbReference type="AlphaFoldDB" id="A0A1E7KLL9"/>
<feature type="compositionally biased region" description="Basic and acidic residues" evidence="1">
    <location>
        <begin position="11"/>
        <end position="20"/>
    </location>
</feature>
<comment type="caution">
    <text evidence="3">The sequence shown here is derived from an EMBL/GenBank/DDBJ whole genome shotgun (WGS) entry which is preliminary data.</text>
</comment>
<evidence type="ECO:0000313" key="3">
    <source>
        <dbReference type="EMBL" id="OEV04845.1"/>
    </source>
</evidence>
<keyword evidence="4" id="KW-1185">Reference proteome</keyword>
<reference evidence="3 4" key="1">
    <citation type="journal article" date="2016" name="Front. Microbiol.">
        <title>Comparative Genomics Analysis of Streptomyces Species Reveals Their Adaptation to the Marine Environment and Their Diversity at the Genomic Level.</title>
        <authorList>
            <person name="Tian X."/>
            <person name="Zhang Z."/>
            <person name="Yang T."/>
            <person name="Chen M."/>
            <person name="Li J."/>
            <person name="Chen F."/>
            <person name="Yang J."/>
            <person name="Li W."/>
            <person name="Zhang B."/>
            <person name="Zhang Z."/>
            <person name="Wu J."/>
            <person name="Zhang C."/>
            <person name="Long L."/>
            <person name="Xiao J."/>
        </authorList>
    </citation>
    <scope>NUCLEOTIDE SEQUENCE [LARGE SCALE GENOMIC DNA]</scope>
    <source>
        <strain evidence="3 4">SCSIO 02100</strain>
    </source>
</reference>
<dbReference type="GO" id="GO:0006355">
    <property type="term" value="P:regulation of DNA-templated transcription"/>
    <property type="evidence" value="ECO:0007669"/>
    <property type="project" value="InterPro"/>
</dbReference>
<sequence length="82" mass="9073">MKTAISLPDETYERASRRASDLGVSRSEFFARAAQRYLDELDAQSLTGQIDDALEYVGTLDEATSDAIEAGRRLLADTGDEW</sequence>
<dbReference type="RefSeq" id="WP_070195422.1">
    <property type="nucleotide sequence ID" value="NZ_LJGU01000110.1"/>
</dbReference>
<dbReference type="EMBL" id="LJGU01000110">
    <property type="protein sequence ID" value="OEV04845.1"/>
    <property type="molecule type" value="Genomic_DNA"/>
</dbReference>
<feature type="domain" description="Ribbon-helix-helix protein CopG" evidence="2">
    <location>
        <begin position="3"/>
        <end position="40"/>
    </location>
</feature>
<dbReference type="STRING" id="1075402.AN216_05305"/>
<dbReference type="Pfam" id="PF01402">
    <property type="entry name" value="RHH_1"/>
    <property type="match status" value="1"/>
</dbReference>
<name>A0A1E7KLL9_9ACTN</name>
<evidence type="ECO:0000256" key="1">
    <source>
        <dbReference type="SAM" id="MobiDB-lite"/>
    </source>
</evidence>
<dbReference type="Gene3D" id="1.10.1220.10">
    <property type="entry name" value="Met repressor-like"/>
    <property type="match status" value="1"/>
</dbReference>
<dbReference type="Proteomes" id="UP000176101">
    <property type="component" value="Unassembled WGS sequence"/>
</dbReference>
<evidence type="ECO:0000259" key="2">
    <source>
        <dbReference type="Pfam" id="PF01402"/>
    </source>
</evidence>
<feature type="region of interest" description="Disordered" evidence="1">
    <location>
        <begin position="1"/>
        <end position="21"/>
    </location>
</feature>
<organism evidence="3 4">
    <name type="scientific">Streptomyces oceani</name>
    <dbReference type="NCBI Taxonomy" id="1075402"/>
    <lineage>
        <taxon>Bacteria</taxon>
        <taxon>Bacillati</taxon>
        <taxon>Actinomycetota</taxon>
        <taxon>Actinomycetes</taxon>
        <taxon>Kitasatosporales</taxon>
        <taxon>Streptomycetaceae</taxon>
        <taxon>Streptomyces</taxon>
    </lineage>
</organism>
<dbReference type="InterPro" id="IPR013321">
    <property type="entry name" value="Arc_rbn_hlx_hlx"/>
</dbReference>
<dbReference type="InterPro" id="IPR002145">
    <property type="entry name" value="CopG"/>
</dbReference>
<proteinExistence type="predicted"/>